<comment type="caution">
    <text evidence="4">The sequence shown here is derived from an EMBL/GenBank/DDBJ whole genome shotgun (WGS) entry which is preliminary data.</text>
</comment>
<keyword evidence="5" id="KW-1185">Reference proteome</keyword>
<dbReference type="EMBL" id="JABFUD020000004">
    <property type="protein sequence ID" value="KAI5080834.1"/>
    <property type="molecule type" value="Genomic_DNA"/>
</dbReference>
<dbReference type="SUPFAM" id="SSF53067">
    <property type="entry name" value="Actin-like ATPase domain"/>
    <property type="match status" value="1"/>
</dbReference>
<dbReference type="EMBL" id="JABFUD020000004">
    <property type="protein sequence ID" value="KAI5080835.1"/>
    <property type="molecule type" value="Genomic_DNA"/>
</dbReference>
<dbReference type="InterPro" id="IPR043129">
    <property type="entry name" value="ATPase_NBD"/>
</dbReference>
<dbReference type="Gene3D" id="3.30.420.40">
    <property type="match status" value="1"/>
</dbReference>
<dbReference type="FunFam" id="3.30.420.40:FF:000020">
    <property type="entry name" value="Chaperone protein HscA homolog"/>
    <property type="match status" value="1"/>
</dbReference>
<evidence type="ECO:0000256" key="1">
    <source>
        <dbReference type="ARBA" id="ARBA00022741"/>
    </source>
</evidence>
<dbReference type="OrthoDB" id="1714531at2759"/>
<dbReference type="PROSITE" id="PS00329">
    <property type="entry name" value="HSP70_2"/>
    <property type="match status" value="1"/>
</dbReference>
<evidence type="ECO:0000256" key="2">
    <source>
        <dbReference type="ARBA" id="ARBA00022840"/>
    </source>
</evidence>
<dbReference type="PANTHER" id="PTHR19375">
    <property type="entry name" value="HEAT SHOCK PROTEIN 70KDA"/>
    <property type="match status" value="1"/>
</dbReference>
<dbReference type="InterPro" id="IPR018181">
    <property type="entry name" value="Heat_shock_70_CS"/>
</dbReference>
<gene>
    <name evidence="3" type="ORF">GOP47_0004017</name>
    <name evidence="4" type="ORF">GOP47_0004018</name>
</gene>
<dbReference type="Gene3D" id="3.90.640.10">
    <property type="entry name" value="Actin, Chain A, domain 4"/>
    <property type="match status" value="1"/>
</dbReference>
<dbReference type="GO" id="GO:0005524">
    <property type="term" value="F:ATP binding"/>
    <property type="evidence" value="ECO:0007669"/>
    <property type="project" value="UniProtKB-KW"/>
</dbReference>
<organism evidence="4 5">
    <name type="scientific">Adiantum capillus-veneris</name>
    <name type="common">Maidenhair fern</name>
    <dbReference type="NCBI Taxonomy" id="13818"/>
    <lineage>
        <taxon>Eukaryota</taxon>
        <taxon>Viridiplantae</taxon>
        <taxon>Streptophyta</taxon>
        <taxon>Embryophyta</taxon>
        <taxon>Tracheophyta</taxon>
        <taxon>Polypodiopsida</taxon>
        <taxon>Polypodiidae</taxon>
        <taxon>Polypodiales</taxon>
        <taxon>Pteridineae</taxon>
        <taxon>Pteridaceae</taxon>
        <taxon>Vittarioideae</taxon>
        <taxon>Adiantum</taxon>
    </lineage>
</organism>
<accession>A0A9D4V6Q2</accession>
<evidence type="ECO:0000313" key="5">
    <source>
        <dbReference type="Proteomes" id="UP000886520"/>
    </source>
</evidence>
<evidence type="ECO:0000313" key="3">
    <source>
        <dbReference type="EMBL" id="KAI5080834.1"/>
    </source>
</evidence>
<dbReference type="Pfam" id="PF00012">
    <property type="entry name" value="HSP70"/>
    <property type="match status" value="2"/>
</dbReference>
<reference evidence="4" key="1">
    <citation type="submission" date="2021-01" db="EMBL/GenBank/DDBJ databases">
        <title>Adiantum capillus-veneris genome.</title>
        <authorList>
            <person name="Fang Y."/>
            <person name="Liao Q."/>
        </authorList>
    </citation>
    <scope>NUCLEOTIDE SEQUENCE</scope>
    <source>
        <strain evidence="4">H3</strain>
        <tissue evidence="4">Leaf</tissue>
    </source>
</reference>
<sequence>MSEVDEESKQISYIVIRDTNGNGKLDCPAIGKQFAAEEISAQVLRKPVDDPSKFQCQQSCNYTYGFEKKSNETILVFDLGGGTFDVSVLEVGDGVFEVLSTSGDTHLGWDDFDKRIVD</sequence>
<dbReference type="AlphaFoldDB" id="A0A9D4V6Q2"/>
<evidence type="ECO:0000313" key="4">
    <source>
        <dbReference type="EMBL" id="KAI5080835.1"/>
    </source>
</evidence>
<proteinExistence type="predicted"/>
<protein>
    <submittedName>
        <fullName evidence="4">Uncharacterized protein</fullName>
    </submittedName>
</protein>
<name>A0A9D4V6Q2_ADICA</name>
<dbReference type="GO" id="GO:0140662">
    <property type="term" value="F:ATP-dependent protein folding chaperone"/>
    <property type="evidence" value="ECO:0007669"/>
    <property type="project" value="InterPro"/>
</dbReference>
<dbReference type="Proteomes" id="UP000886520">
    <property type="component" value="Chromosome 4"/>
</dbReference>
<keyword evidence="2" id="KW-0067">ATP-binding</keyword>
<keyword evidence="1" id="KW-0547">Nucleotide-binding</keyword>
<dbReference type="InterPro" id="IPR013126">
    <property type="entry name" value="Hsp_70_fam"/>
</dbReference>